<evidence type="ECO:0000259" key="5">
    <source>
        <dbReference type="Pfam" id="PF23310"/>
    </source>
</evidence>
<dbReference type="InterPro" id="IPR011990">
    <property type="entry name" value="TPR-like_helical_dom_sf"/>
</dbReference>
<dbReference type="InterPro" id="IPR057136">
    <property type="entry name" value="At2g35280_TPR_dom"/>
</dbReference>
<evidence type="ECO:0000313" key="7">
    <source>
        <dbReference type="Proteomes" id="UP001165085"/>
    </source>
</evidence>
<dbReference type="OrthoDB" id="2247385at2759"/>
<dbReference type="Proteomes" id="UP001165085">
    <property type="component" value="Unassembled WGS sequence"/>
</dbReference>
<dbReference type="EMBL" id="BRXY01000317">
    <property type="protein sequence ID" value="GMH86595.1"/>
    <property type="molecule type" value="Genomic_DNA"/>
</dbReference>
<dbReference type="AlphaFoldDB" id="A0A9W7BER6"/>
<name>A0A9W7BER6_9STRA</name>
<sequence length="390" mass="43743">MNMNTHILPFSTSFLLFLHLLHHLTSCQPINIPSTFTDSKSELSQDLTTGYATYTSTPPSNPPPSSTLPDSLLESSGPIQGSITSSSINSEYKPLSTKYGINVETSIPQSHFSQVHNHCTKNKNAESCYFLGLFHLYGLGTVISPLKALRYFREAGKSGHVDGMCACGILLYVGGEEVQRDSREAVKYFRGAVEGGSEYGMWLLGRAYYEGRVEGGVDFVEAGRLFGLSGRMEAIKHLGIMYEYGLIPSEDMEGDEWDGYSSPHKPDYAKAREMYSSAWESGLDDAGYFLGLMWAYGRGVEQDFTRALEMFRQLAMKGHGQGQRYLAIFLVNGHGCPVDYERGRQWFKACERSGDYRVEELCRVEGEQIEELLEKAREKEQELQEMYGEL</sequence>
<dbReference type="SUPFAM" id="SSF81901">
    <property type="entry name" value="HCP-like"/>
    <property type="match status" value="2"/>
</dbReference>
<dbReference type="Gene3D" id="1.25.40.10">
    <property type="entry name" value="Tetratricopeptide repeat domain"/>
    <property type="match status" value="2"/>
</dbReference>
<reference evidence="7" key="1">
    <citation type="journal article" date="2023" name="Commun. Biol.">
        <title>Genome analysis of Parmales, the sister group of diatoms, reveals the evolutionary specialization of diatoms from phago-mixotrophs to photoautotrophs.</title>
        <authorList>
            <person name="Ban H."/>
            <person name="Sato S."/>
            <person name="Yoshikawa S."/>
            <person name="Yamada K."/>
            <person name="Nakamura Y."/>
            <person name="Ichinomiya M."/>
            <person name="Sato N."/>
            <person name="Blanc-Mathieu R."/>
            <person name="Endo H."/>
            <person name="Kuwata A."/>
            <person name="Ogata H."/>
        </authorList>
    </citation>
    <scope>NUCLEOTIDE SEQUENCE [LARGE SCALE GENOMIC DNA]</scope>
    <source>
        <strain evidence="7">NIES 3701</strain>
    </source>
</reference>
<keyword evidence="4" id="KW-0732">Signal</keyword>
<gene>
    <name evidence="6" type="ORF">TrST_g13897</name>
</gene>
<evidence type="ECO:0000256" key="3">
    <source>
        <dbReference type="SAM" id="MobiDB-lite"/>
    </source>
</evidence>
<comment type="similarity">
    <text evidence="1">Belongs to the sel-1 family.</text>
</comment>
<organism evidence="6 7">
    <name type="scientific">Triparma strigata</name>
    <dbReference type="NCBI Taxonomy" id="1606541"/>
    <lineage>
        <taxon>Eukaryota</taxon>
        <taxon>Sar</taxon>
        <taxon>Stramenopiles</taxon>
        <taxon>Ochrophyta</taxon>
        <taxon>Bolidophyceae</taxon>
        <taxon>Parmales</taxon>
        <taxon>Triparmaceae</taxon>
        <taxon>Triparma</taxon>
    </lineage>
</organism>
<keyword evidence="2" id="KW-0175">Coiled coil</keyword>
<evidence type="ECO:0000256" key="2">
    <source>
        <dbReference type="SAM" id="Coils"/>
    </source>
</evidence>
<feature type="domain" description="At2g35280-like TPR" evidence="5">
    <location>
        <begin position="111"/>
        <end position="189"/>
    </location>
</feature>
<feature type="region of interest" description="Disordered" evidence="3">
    <location>
        <begin position="50"/>
        <end position="73"/>
    </location>
</feature>
<dbReference type="SMART" id="SM00671">
    <property type="entry name" value="SEL1"/>
    <property type="match status" value="5"/>
</dbReference>
<dbReference type="PANTHER" id="PTHR11102:SF147">
    <property type="entry name" value="SEL1L ADAPTOR SUBUNIT OF ERAD E3 UBIQUITIN LIGASE"/>
    <property type="match status" value="1"/>
</dbReference>
<evidence type="ECO:0000256" key="4">
    <source>
        <dbReference type="SAM" id="SignalP"/>
    </source>
</evidence>
<protein>
    <recommendedName>
        <fullName evidence="5">At2g35280-like TPR domain-containing protein</fullName>
    </recommendedName>
</protein>
<feature type="coiled-coil region" evidence="2">
    <location>
        <begin position="362"/>
        <end position="389"/>
    </location>
</feature>
<keyword evidence="7" id="KW-1185">Reference proteome</keyword>
<evidence type="ECO:0000256" key="1">
    <source>
        <dbReference type="ARBA" id="ARBA00038101"/>
    </source>
</evidence>
<feature type="signal peptide" evidence="4">
    <location>
        <begin position="1"/>
        <end position="27"/>
    </location>
</feature>
<comment type="caution">
    <text evidence="6">The sequence shown here is derived from an EMBL/GenBank/DDBJ whole genome shotgun (WGS) entry which is preliminary data.</text>
</comment>
<dbReference type="Pfam" id="PF23310">
    <property type="entry name" value="TPR_27"/>
    <property type="match status" value="1"/>
</dbReference>
<feature type="chain" id="PRO_5040784991" description="At2g35280-like TPR domain-containing protein" evidence="4">
    <location>
        <begin position="28"/>
        <end position="390"/>
    </location>
</feature>
<dbReference type="InterPro" id="IPR050767">
    <property type="entry name" value="Sel1_AlgK"/>
</dbReference>
<dbReference type="GO" id="GO:0005789">
    <property type="term" value="C:endoplasmic reticulum membrane"/>
    <property type="evidence" value="ECO:0007669"/>
    <property type="project" value="TreeGrafter"/>
</dbReference>
<proteinExistence type="inferred from homology"/>
<dbReference type="InterPro" id="IPR006597">
    <property type="entry name" value="Sel1-like"/>
</dbReference>
<evidence type="ECO:0000313" key="6">
    <source>
        <dbReference type="EMBL" id="GMH86595.1"/>
    </source>
</evidence>
<dbReference type="Pfam" id="PF08238">
    <property type="entry name" value="Sel1"/>
    <property type="match status" value="5"/>
</dbReference>
<dbReference type="PANTHER" id="PTHR11102">
    <property type="entry name" value="SEL-1-LIKE PROTEIN"/>
    <property type="match status" value="1"/>
</dbReference>
<dbReference type="GO" id="GO:0036503">
    <property type="term" value="P:ERAD pathway"/>
    <property type="evidence" value="ECO:0007669"/>
    <property type="project" value="TreeGrafter"/>
</dbReference>
<accession>A0A9W7BER6</accession>